<comment type="caution">
    <text evidence="2">The sequence shown here is derived from an EMBL/GenBank/DDBJ whole genome shotgun (WGS) entry which is preliminary data.</text>
</comment>
<sequence length="384" mass="43945">MAPTRDVLPPVTARRRKNVCTEIKNHDAKYNQAATLNTLVETARKAVQEKWRQEAALPPRNVGVDFYQWHIDRTMFEYVIRHRPFQYVRPELNKQPYSVEWQAVYDDHQRSPPEPPRVVPDDRRIEPAPAPGPSDPVDEIADDLNKTTLQTEDAAPTATEPPSRPSEAAQQSDAAPEPVQGDIPKSAKNVTPKSPKVATPKEPPRPVPVDAGKYTFVYSRGPRSLYVMPAVSRDELWRRLFPGVHKFRGCEAFMMLFPPRRDFKRCVAKDIRRINELLDNRFVHLVWGDRIDQHGQRRGRCLTLSVARPNTNLADIVVVKSMRDGWFMLTQWLQELVSSDCADVEMAAFFEAEIAQRLFGSDSLRHIDDWNLVIADIDDIVDPQ</sequence>
<gene>
    <name evidence="2" type="ORF">PG991_012121</name>
</gene>
<organism evidence="2 3">
    <name type="scientific">Apiospora marii</name>
    <dbReference type="NCBI Taxonomy" id="335849"/>
    <lineage>
        <taxon>Eukaryota</taxon>
        <taxon>Fungi</taxon>
        <taxon>Dikarya</taxon>
        <taxon>Ascomycota</taxon>
        <taxon>Pezizomycotina</taxon>
        <taxon>Sordariomycetes</taxon>
        <taxon>Xylariomycetidae</taxon>
        <taxon>Amphisphaeriales</taxon>
        <taxon>Apiosporaceae</taxon>
        <taxon>Apiospora</taxon>
    </lineage>
</organism>
<keyword evidence="3" id="KW-1185">Reference proteome</keyword>
<evidence type="ECO:0000313" key="3">
    <source>
        <dbReference type="Proteomes" id="UP001396898"/>
    </source>
</evidence>
<dbReference type="Proteomes" id="UP001396898">
    <property type="component" value="Unassembled WGS sequence"/>
</dbReference>
<evidence type="ECO:0000313" key="2">
    <source>
        <dbReference type="EMBL" id="KAK8005824.1"/>
    </source>
</evidence>
<name>A0ABR1R8V7_9PEZI</name>
<reference evidence="2 3" key="1">
    <citation type="submission" date="2023-01" db="EMBL/GenBank/DDBJ databases">
        <title>Analysis of 21 Apiospora genomes using comparative genomics revels a genus with tremendous synthesis potential of carbohydrate active enzymes and secondary metabolites.</title>
        <authorList>
            <person name="Sorensen T."/>
        </authorList>
    </citation>
    <scope>NUCLEOTIDE SEQUENCE [LARGE SCALE GENOMIC DNA]</scope>
    <source>
        <strain evidence="2 3">CBS 20057</strain>
    </source>
</reference>
<feature type="region of interest" description="Disordered" evidence="1">
    <location>
        <begin position="104"/>
        <end position="206"/>
    </location>
</feature>
<accession>A0ABR1R8V7</accession>
<protein>
    <submittedName>
        <fullName evidence="2">Uncharacterized protein</fullName>
    </submittedName>
</protein>
<dbReference type="EMBL" id="JAQQWI010000017">
    <property type="protein sequence ID" value="KAK8005824.1"/>
    <property type="molecule type" value="Genomic_DNA"/>
</dbReference>
<evidence type="ECO:0000256" key="1">
    <source>
        <dbReference type="SAM" id="MobiDB-lite"/>
    </source>
</evidence>
<proteinExistence type="predicted"/>